<dbReference type="GeneID" id="27697687"/>
<dbReference type="RefSeq" id="XP_016621451.1">
    <property type="nucleotide sequence ID" value="XM_016762504.1"/>
</dbReference>
<dbReference type="GO" id="GO:0004497">
    <property type="term" value="F:monooxygenase activity"/>
    <property type="evidence" value="ECO:0007669"/>
    <property type="project" value="UniProtKB-KW"/>
</dbReference>
<dbReference type="OrthoDB" id="420606at2759"/>
<dbReference type="Pfam" id="PF01494">
    <property type="entry name" value="FAD_binding_3"/>
    <property type="match status" value="1"/>
</dbReference>
<evidence type="ECO:0000256" key="4">
    <source>
        <dbReference type="ARBA" id="ARBA00022827"/>
    </source>
</evidence>
<comment type="similarity">
    <text evidence="2">Belongs to the paxM FAD-dependent monooxygenase family.</text>
</comment>
<accession>A0A0D2G802</accession>
<keyword evidence="6" id="KW-0503">Monooxygenase</keyword>
<evidence type="ECO:0000313" key="8">
    <source>
        <dbReference type="EMBL" id="KIW94782.1"/>
    </source>
</evidence>
<reference evidence="8" key="1">
    <citation type="submission" date="2015-01" db="EMBL/GenBank/DDBJ databases">
        <title>The Genome Sequence of Cladophialophora bantiana CBS 173.52.</title>
        <authorList>
            <consortium name="The Broad Institute Genomics Platform"/>
            <person name="Cuomo C."/>
            <person name="de Hoog S."/>
            <person name="Gorbushina A."/>
            <person name="Stielow B."/>
            <person name="Teixiera M."/>
            <person name="Abouelleil A."/>
            <person name="Chapman S.B."/>
            <person name="Priest M."/>
            <person name="Young S.K."/>
            <person name="Wortman J."/>
            <person name="Nusbaum C."/>
            <person name="Birren B."/>
        </authorList>
    </citation>
    <scope>NUCLEOTIDE SEQUENCE [LARGE SCALE GENOMIC DNA]</scope>
    <source>
        <strain evidence="8">CBS 173.52</strain>
    </source>
</reference>
<feature type="domain" description="FAD-binding" evidence="7">
    <location>
        <begin position="6"/>
        <end position="354"/>
    </location>
</feature>
<evidence type="ECO:0000256" key="1">
    <source>
        <dbReference type="ARBA" id="ARBA00001974"/>
    </source>
</evidence>
<keyword evidence="4" id="KW-0274">FAD</keyword>
<dbReference type="PROSITE" id="PS51257">
    <property type="entry name" value="PROKAR_LIPOPROTEIN"/>
    <property type="match status" value="1"/>
</dbReference>
<evidence type="ECO:0000256" key="3">
    <source>
        <dbReference type="ARBA" id="ARBA00022630"/>
    </source>
</evidence>
<dbReference type="SUPFAM" id="SSF54373">
    <property type="entry name" value="FAD-linked reductases, C-terminal domain"/>
    <property type="match status" value="1"/>
</dbReference>
<dbReference type="SUPFAM" id="SSF51905">
    <property type="entry name" value="FAD/NAD(P)-binding domain"/>
    <property type="match status" value="1"/>
</dbReference>
<dbReference type="PANTHER" id="PTHR13789">
    <property type="entry name" value="MONOOXYGENASE"/>
    <property type="match status" value="1"/>
</dbReference>
<evidence type="ECO:0000259" key="7">
    <source>
        <dbReference type="Pfam" id="PF01494"/>
    </source>
</evidence>
<gene>
    <name evidence="8" type="ORF">Z519_04759</name>
</gene>
<dbReference type="HOGENOM" id="CLU_009665_19_3_1"/>
<dbReference type="PRINTS" id="PR00420">
    <property type="entry name" value="RNGMNOXGNASE"/>
</dbReference>
<keyword evidence="9" id="KW-1185">Reference proteome</keyword>
<sequence length="475" mass="52546">MAPIKLHVGVCGGGMGGLTAAIACARAGAKVTLLEAARELGEIGAGIQMFSNVSRILIRWDVDKIIGDNLIAVDEINTWGLDDEMLARFDPKEGRKLTGFPHWVVRRDHLHAGLTECARRNGVELIVGSRVESLEHTKEGVKVTTVHGVEHTFDLLVGSDGIRSTIRQSLFPDAVPKAASTVAAFRGVLSYEEVFAQVPEARMWLRNTADAWIGPHGYILLYPLTAGRELNVVAMFQMDRVVTKAEEMDIEEFRNLYKDWSPFARKVLGLLKSTQIWPLLVLPPMKKWSNEHKNVVLLGDAAHGMQNHMAQGAATAMEDGVFLGTVISEVVRGTISLATAIELYEKKRMPRVWTKQQVSFVNGTFNMAAGEDAKKRNKASRPEVECSDRNIIHPNKLLPPTYRTWQLAFSPVSVPAIMYFDAEGDAENAVCEYLQETTPMDETTLVTKGLWDKWWGIVEDNGIEEGPSQVTGVLS</sequence>
<evidence type="ECO:0000256" key="5">
    <source>
        <dbReference type="ARBA" id="ARBA00023002"/>
    </source>
</evidence>
<dbReference type="Proteomes" id="UP000053789">
    <property type="component" value="Unassembled WGS sequence"/>
</dbReference>
<keyword evidence="5" id="KW-0560">Oxidoreductase</keyword>
<name>A0A0D2G802_CLAB1</name>
<dbReference type="VEuPathDB" id="FungiDB:Z519_04759"/>
<comment type="cofactor">
    <cofactor evidence="1">
        <name>FAD</name>
        <dbReference type="ChEBI" id="CHEBI:57692"/>
    </cofactor>
</comment>
<protein>
    <recommendedName>
        <fullName evidence="7">FAD-binding domain-containing protein</fullName>
    </recommendedName>
</protein>
<keyword evidence="3" id="KW-0285">Flavoprotein</keyword>
<dbReference type="InterPro" id="IPR002938">
    <property type="entry name" value="FAD-bd"/>
</dbReference>
<organism evidence="8 9">
    <name type="scientific">Cladophialophora bantiana (strain ATCC 10958 / CBS 173.52 / CDC B-1940 / NIH 8579)</name>
    <name type="common">Xylohypha bantiana</name>
    <dbReference type="NCBI Taxonomy" id="1442370"/>
    <lineage>
        <taxon>Eukaryota</taxon>
        <taxon>Fungi</taxon>
        <taxon>Dikarya</taxon>
        <taxon>Ascomycota</taxon>
        <taxon>Pezizomycotina</taxon>
        <taxon>Eurotiomycetes</taxon>
        <taxon>Chaetothyriomycetidae</taxon>
        <taxon>Chaetothyriales</taxon>
        <taxon>Herpotrichiellaceae</taxon>
        <taxon>Cladophialophora</taxon>
    </lineage>
</organism>
<dbReference type="Gene3D" id="3.50.50.60">
    <property type="entry name" value="FAD/NAD(P)-binding domain"/>
    <property type="match status" value="1"/>
</dbReference>
<proteinExistence type="inferred from homology"/>
<dbReference type="PANTHER" id="PTHR13789:SF318">
    <property type="entry name" value="GERANYLGERANYL DIPHOSPHATE REDUCTASE"/>
    <property type="match status" value="1"/>
</dbReference>
<dbReference type="EMBL" id="KN846985">
    <property type="protein sequence ID" value="KIW94782.1"/>
    <property type="molecule type" value="Genomic_DNA"/>
</dbReference>
<dbReference type="InterPro" id="IPR050493">
    <property type="entry name" value="FAD-dep_Monooxygenase_BioMet"/>
</dbReference>
<dbReference type="AlphaFoldDB" id="A0A0D2G802"/>
<dbReference type="InterPro" id="IPR036188">
    <property type="entry name" value="FAD/NAD-bd_sf"/>
</dbReference>
<evidence type="ECO:0000313" key="9">
    <source>
        <dbReference type="Proteomes" id="UP000053789"/>
    </source>
</evidence>
<evidence type="ECO:0000256" key="6">
    <source>
        <dbReference type="ARBA" id="ARBA00023033"/>
    </source>
</evidence>
<dbReference type="GO" id="GO:0071949">
    <property type="term" value="F:FAD binding"/>
    <property type="evidence" value="ECO:0007669"/>
    <property type="project" value="InterPro"/>
</dbReference>
<evidence type="ECO:0000256" key="2">
    <source>
        <dbReference type="ARBA" id="ARBA00007992"/>
    </source>
</evidence>